<keyword evidence="4 9" id="KW-0456">Lyase</keyword>
<evidence type="ECO:0000259" key="10">
    <source>
        <dbReference type="Pfam" id="PF02602"/>
    </source>
</evidence>
<dbReference type="EC" id="4.2.1.75" evidence="3 9"/>
<dbReference type="Gene3D" id="3.40.50.10090">
    <property type="match status" value="2"/>
</dbReference>
<dbReference type="InterPro" id="IPR036108">
    <property type="entry name" value="4pyrrol_syn_uPrphyn_synt_sf"/>
</dbReference>
<proteinExistence type="inferred from homology"/>
<evidence type="ECO:0000256" key="4">
    <source>
        <dbReference type="ARBA" id="ARBA00023239"/>
    </source>
</evidence>
<protein>
    <recommendedName>
        <fullName evidence="7 9">Uroporphyrinogen-III synthase</fullName>
        <ecNumber evidence="3 9">4.2.1.75</ecNumber>
    </recommendedName>
</protein>
<evidence type="ECO:0000313" key="14">
    <source>
        <dbReference type="Proteomes" id="UP000563601"/>
    </source>
</evidence>
<accession>A0A6P1TEN3</accession>
<dbReference type="InterPro" id="IPR039793">
    <property type="entry name" value="UROS/Hem4"/>
</dbReference>
<dbReference type="GO" id="GO:0006780">
    <property type="term" value="P:uroporphyrinogen III biosynthetic process"/>
    <property type="evidence" value="ECO:0007669"/>
    <property type="project" value="UniProtKB-UniRule"/>
</dbReference>
<name>A0A6P1TEN3_9GAMM</name>
<evidence type="ECO:0000256" key="8">
    <source>
        <dbReference type="ARBA" id="ARBA00048617"/>
    </source>
</evidence>
<dbReference type="CDD" id="cd06578">
    <property type="entry name" value="HemD"/>
    <property type="match status" value="1"/>
</dbReference>
<evidence type="ECO:0000256" key="6">
    <source>
        <dbReference type="ARBA" id="ARBA00037589"/>
    </source>
</evidence>
<dbReference type="GO" id="GO:0004852">
    <property type="term" value="F:uroporphyrinogen-III synthase activity"/>
    <property type="evidence" value="ECO:0007669"/>
    <property type="project" value="UniProtKB-UniRule"/>
</dbReference>
<dbReference type="RefSeq" id="WP_161859742.1">
    <property type="nucleotide sequence ID" value="NZ_CP047491.1"/>
</dbReference>
<evidence type="ECO:0000256" key="3">
    <source>
        <dbReference type="ARBA" id="ARBA00013109"/>
    </source>
</evidence>
<reference evidence="12 13" key="1">
    <citation type="submission" date="2020-01" db="EMBL/GenBank/DDBJ databases">
        <title>The possibility of degradation of plastic by Microbulbifer hydrolyticus IRE-31.</title>
        <authorList>
            <person name="Liu L."/>
        </authorList>
    </citation>
    <scope>NUCLEOTIDE SEQUENCE [LARGE SCALE GENOMIC DNA]</scope>
    <source>
        <strain evidence="12 13">IRE-31</strain>
    </source>
</reference>
<evidence type="ECO:0000313" key="11">
    <source>
        <dbReference type="EMBL" id="MBB5213092.1"/>
    </source>
</evidence>
<comment type="function">
    <text evidence="6 9">Catalyzes cyclization of the linear tetrapyrrole, hydroxymethylbilane, to the macrocyclic uroporphyrinogen III.</text>
</comment>
<feature type="domain" description="Tetrapyrrole biosynthesis uroporphyrinogen III synthase" evidence="10">
    <location>
        <begin position="28"/>
        <end position="261"/>
    </location>
</feature>
<evidence type="ECO:0000313" key="13">
    <source>
        <dbReference type="Proteomes" id="UP000464675"/>
    </source>
</evidence>
<evidence type="ECO:0000313" key="12">
    <source>
        <dbReference type="EMBL" id="QHQ40447.1"/>
    </source>
</evidence>
<organism evidence="11 14">
    <name type="scientific">Microbulbifer hydrolyticus</name>
    <dbReference type="NCBI Taxonomy" id="48074"/>
    <lineage>
        <taxon>Bacteria</taxon>
        <taxon>Pseudomonadati</taxon>
        <taxon>Pseudomonadota</taxon>
        <taxon>Gammaproteobacteria</taxon>
        <taxon>Cellvibrionales</taxon>
        <taxon>Microbulbiferaceae</taxon>
        <taxon>Microbulbifer</taxon>
    </lineage>
</organism>
<comment type="catalytic activity">
    <reaction evidence="8 9">
        <text>hydroxymethylbilane = uroporphyrinogen III + H2O</text>
        <dbReference type="Rhea" id="RHEA:18965"/>
        <dbReference type="ChEBI" id="CHEBI:15377"/>
        <dbReference type="ChEBI" id="CHEBI:57308"/>
        <dbReference type="ChEBI" id="CHEBI:57845"/>
        <dbReference type="EC" id="4.2.1.75"/>
    </reaction>
</comment>
<reference evidence="11 14" key="2">
    <citation type="submission" date="2020-08" db="EMBL/GenBank/DDBJ databases">
        <title>Genomic Encyclopedia of Type Strains, Phase IV (KMG-IV): sequencing the most valuable type-strain genomes for metagenomic binning, comparative biology and taxonomic classification.</title>
        <authorList>
            <person name="Goeker M."/>
        </authorList>
    </citation>
    <scope>NUCLEOTIDE SEQUENCE [LARGE SCALE GENOMIC DNA]</scope>
    <source>
        <strain evidence="11 14">DSM 11525</strain>
    </source>
</reference>
<gene>
    <name evidence="12" type="ORF">GTQ55_16675</name>
    <name evidence="11" type="ORF">HNQ53_003338</name>
</gene>
<dbReference type="AlphaFoldDB" id="A0A6P1TEN3"/>
<dbReference type="OrthoDB" id="9787650at2"/>
<evidence type="ECO:0000256" key="1">
    <source>
        <dbReference type="ARBA" id="ARBA00004772"/>
    </source>
</evidence>
<dbReference type="Proteomes" id="UP000563601">
    <property type="component" value="Unassembled WGS sequence"/>
</dbReference>
<dbReference type="InterPro" id="IPR003754">
    <property type="entry name" value="4pyrrol_synth_uPrphyn_synth"/>
</dbReference>
<dbReference type="EMBL" id="JACHHR010000005">
    <property type="protein sequence ID" value="MBB5213092.1"/>
    <property type="molecule type" value="Genomic_DNA"/>
</dbReference>
<keyword evidence="13" id="KW-1185">Reference proteome</keyword>
<comment type="pathway">
    <text evidence="1 9">Porphyrin-containing compound metabolism; protoporphyrin-IX biosynthesis; coproporphyrinogen-III from 5-aminolevulinate: step 3/4.</text>
</comment>
<dbReference type="Proteomes" id="UP000464675">
    <property type="component" value="Chromosome"/>
</dbReference>
<keyword evidence="5 9" id="KW-0627">Porphyrin biosynthesis</keyword>
<dbReference type="PANTHER" id="PTHR38042:SF1">
    <property type="entry name" value="UROPORPHYRINOGEN-III SYNTHASE, CHLOROPLASTIC"/>
    <property type="match status" value="1"/>
</dbReference>
<dbReference type="PANTHER" id="PTHR38042">
    <property type="entry name" value="UROPORPHYRINOGEN-III SYNTHASE, CHLOROPLASTIC"/>
    <property type="match status" value="1"/>
</dbReference>
<dbReference type="EMBL" id="CP047491">
    <property type="protein sequence ID" value="QHQ40447.1"/>
    <property type="molecule type" value="Genomic_DNA"/>
</dbReference>
<evidence type="ECO:0000256" key="9">
    <source>
        <dbReference type="RuleBase" id="RU366031"/>
    </source>
</evidence>
<comment type="similarity">
    <text evidence="2 9">Belongs to the uroporphyrinogen-III synthase family.</text>
</comment>
<evidence type="ECO:0000256" key="2">
    <source>
        <dbReference type="ARBA" id="ARBA00008133"/>
    </source>
</evidence>
<evidence type="ECO:0000256" key="7">
    <source>
        <dbReference type="ARBA" id="ARBA00040167"/>
    </source>
</evidence>
<dbReference type="SUPFAM" id="SSF69618">
    <property type="entry name" value="HemD-like"/>
    <property type="match status" value="1"/>
</dbReference>
<evidence type="ECO:0000256" key="5">
    <source>
        <dbReference type="ARBA" id="ARBA00023244"/>
    </source>
</evidence>
<dbReference type="Pfam" id="PF02602">
    <property type="entry name" value="HEM4"/>
    <property type="match status" value="1"/>
</dbReference>
<sequence length="273" mass="29299">MTSPCETLAGRRILITRPAHQSGGWCDLLQAEGALTDCIPMLDIVPVGAGEGSQSDTQAIKNLILDFDQFDHAIFVSQNAVQYGFDWLDNYWPQLPQGPRFYAIGAATARAIRARGAAPETGNTGGDEPSTMDSEALLALPTLQQPAGERVIIFRGQGGRTLIGDTLIERGARLDYCELYQRALPADAVAKMRAYHHIPDAVTVHSGETLENLNRVLDTSGRTALRQSLLICPSPRVADTARALGFPRVYAASNAGDSAMLATLKDALAADHS</sequence>
<dbReference type="GO" id="GO:0006782">
    <property type="term" value="P:protoporphyrinogen IX biosynthetic process"/>
    <property type="evidence" value="ECO:0007669"/>
    <property type="project" value="UniProtKB-UniRule"/>
</dbReference>